<sequence>MYSLEMTRILKRVNSSIIFGNSYIVDSYKAKMLANQDPREKTEIIAMDFLKQRPKSATMRLRNIDSSLSDHRLRLPSVQSAVSQFVQLSKGNRSAGSRTLAVTLPDPESQCEQIVGEDGAARMRYTHGTPCDSDLMSKERFKTMTLLYHELAMDSVDVVFDANNPESRRSCSPRKMIAGSPTLQGMQAQIESLAESFASRCNIPKSRSLPEASFFHSLQSMTSSDDRKASYVQNKPNDNHNKSEDDTIVYEKLPPVVTPSIDGNETPVFKDIDATDFKETGSERRHTCRKKSVKIKHGKKSKKKEADDHHDFVVTDGVINPDIHRDAYIRALQDARSKYFRKAQPNSFVTEPYKFSYFDVTNKNEKGKLPKERDFRNYVGMRRIFGDIRLDDYYSLRYTGKYISKKPEVRTLLKDNV</sequence>
<feature type="region of interest" description="Disordered" evidence="1">
    <location>
        <begin position="225"/>
        <end position="245"/>
    </location>
</feature>
<dbReference type="Proteomes" id="UP000005408">
    <property type="component" value="Unassembled WGS sequence"/>
</dbReference>
<proteinExistence type="predicted"/>
<name>A0A8W8KW24_MAGGI</name>
<organism evidence="2 3">
    <name type="scientific">Magallana gigas</name>
    <name type="common">Pacific oyster</name>
    <name type="synonym">Crassostrea gigas</name>
    <dbReference type="NCBI Taxonomy" id="29159"/>
    <lineage>
        <taxon>Eukaryota</taxon>
        <taxon>Metazoa</taxon>
        <taxon>Spiralia</taxon>
        <taxon>Lophotrochozoa</taxon>
        <taxon>Mollusca</taxon>
        <taxon>Bivalvia</taxon>
        <taxon>Autobranchia</taxon>
        <taxon>Pteriomorphia</taxon>
        <taxon>Ostreida</taxon>
        <taxon>Ostreoidea</taxon>
        <taxon>Ostreidae</taxon>
        <taxon>Magallana</taxon>
    </lineage>
</organism>
<evidence type="ECO:0000313" key="2">
    <source>
        <dbReference type="EnsemblMetazoa" id="G25534.2:cds"/>
    </source>
</evidence>
<dbReference type="AlphaFoldDB" id="A0A8W8KW24"/>
<evidence type="ECO:0000313" key="3">
    <source>
        <dbReference type="Proteomes" id="UP000005408"/>
    </source>
</evidence>
<protein>
    <submittedName>
        <fullName evidence="2">Uncharacterized protein</fullName>
    </submittedName>
</protein>
<accession>A0A8W8KW24</accession>
<keyword evidence="3" id="KW-1185">Reference proteome</keyword>
<dbReference type="OrthoDB" id="6119602at2759"/>
<reference evidence="2" key="1">
    <citation type="submission" date="2022-08" db="UniProtKB">
        <authorList>
            <consortium name="EnsemblMetazoa"/>
        </authorList>
    </citation>
    <scope>IDENTIFICATION</scope>
    <source>
        <strain evidence="2">05x7-T-G4-1.051#20</strain>
    </source>
</reference>
<evidence type="ECO:0000256" key="1">
    <source>
        <dbReference type="SAM" id="MobiDB-lite"/>
    </source>
</evidence>
<dbReference type="EnsemblMetazoa" id="G25534.2">
    <property type="protein sequence ID" value="G25534.2:cds"/>
    <property type="gene ID" value="G25534"/>
</dbReference>